<dbReference type="EMBL" id="BK015149">
    <property type="protein sequence ID" value="DAD92967.1"/>
    <property type="molecule type" value="Genomic_DNA"/>
</dbReference>
<accession>A0A8S5NF30</accession>
<evidence type="ECO:0000313" key="1">
    <source>
        <dbReference type="EMBL" id="DAD92967.1"/>
    </source>
</evidence>
<sequence length="36" mass="4269">MAFYFNYQKNFLLFSICGQKTVLLAPRKVIFGEFSF</sequence>
<proteinExistence type="predicted"/>
<reference evidence="1" key="1">
    <citation type="journal article" date="2021" name="Proc. Natl. Acad. Sci. U.S.A.">
        <title>A Catalog of Tens of Thousands of Viruses from Human Metagenomes Reveals Hidden Associations with Chronic Diseases.</title>
        <authorList>
            <person name="Tisza M.J."/>
            <person name="Buck C.B."/>
        </authorList>
    </citation>
    <scope>NUCLEOTIDE SEQUENCE</scope>
    <source>
        <strain evidence="1">Ctrok7</strain>
    </source>
</reference>
<protein>
    <submittedName>
        <fullName evidence="1">Uncharacterized protein</fullName>
    </submittedName>
</protein>
<name>A0A8S5NF30_9CAUD</name>
<organism evidence="1">
    <name type="scientific">Siphoviridae sp. ctrok7</name>
    <dbReference type="NCBI Taxonomy" id="2826480"/>
    <lineage>
        <taxon>Viruses</taxon>
        <taxon>Duplodnaviria</taxon>
        <taxon>Heunggongvirae</taxon>
        <taxon>Uroviricota</taxon>
        <taxon>Caudoviricetes</taxon>
    </lineage>
</organism>